<dbReference type="Proteomes" id="UP000887540">
    <property type="component" value="Unplaced"/>
</dbReference>
<proteinExistence type="predicted"/>
<dbReference type="PANTHER" id="PTHR14164">
    <property type="entry name" value="PERICENTRIOLAR MATERIAL 1-RELATED"/>
    <property type="match status" value="1"/>
</dbReference>
<protein>
    <submittedName>
        <fullName evidence="4">Pericentriolar material 1 protein C-terminal domain-containing protein</fullName>
    </submittedName>
</protein>
<feature type="compositionally biased region" description="Polar residues" evidence="1">
    <location>
        <begin position="409"/>
        <end position="419"/>
    </location>
</feature>
<dbReference type="WBParaSite" id="ACRNAN_scaffold1029.g24323.t2">
    <property type="protein sequence ID" value="ACRNAN_scaffold1029.g24323.t2"/>
    <property type="gene ID" value="ACRNAN_scaffold1029.g24323"/>
</dbReference>
<accession>A0A914CFY0</accession>
<dbReference type="InterPro" id="IPR024138">
    <property type="entry name" value="Pericentriolar_Pcm1"/>
</dbReference>
<dbReference type="GO" id="GO:0071539">
    <property type="term" value="P:protein localization to centrosome"/>
    <property type="evidence" value="ECO:0007669"/>
    <property type="project" value="InterPro"/>
</dbReference>
<feature type="region of interest" description="Disordered" evidence="1">
    <location>
        <begin position="436"/>
        <end position="468"/>
    </location>
</feature>
<feature type="compositionally biased region" description="Basic and acidic residues" evidence="1">
    <location>
        <begin position="217"/>
        <end position="252"/>
    </location>
</feature>
<organism evidence="3 4">
    <name type="scientific">Acrobeloides nanus</name>
    <dbReference type="NCBI Taxonomy" id="290746"/>
    <lineage>
        <taxon>Eukaryota</taxon>
        <taxon>Metazoa</taxon>
        <taxon>Ecdysozoa</taxon>
        <taxon>Nematoda</taxon>
        <taxon>Chromadorea</taxon>
        <taxon>Rhabditida</taxon>
        <taxon>Tylenchina</taxon>
        <taxon>Cephalobomorpha</taxon>
        <taxon>Cephaloboidea</taxon>
        <taxon>Cephalobidae</taxon>
        <taxon>Acrobeloides</taxon>
    </lineage>
</organism>
<dbReference type="GO" id="GO:1905515">
    <property type="term" value="P:non-motile cilium assembly"/>
    <property type="evidence" value="ECO:0007669"/>
    <property type="project" value="TreeGrafter"/>
</dbReference>
<feature type="compositionally biased region" description="Basic and acidic residues" evidence="1">
    <location>
        <begin position="436"/>
        <end position="456"/>
    </location>
</feature>
<dbReference type="AlphaFoldDB" id="A0A914CFY0"/>
<dbReference type="GO" id="GO:0036064">
    <property type="term" value="C:ciliary basal body"/>
    <property type="evidence" value="ECO:0007669"/>
    <property type="project" value="TreeGrafter"/>
</dbReference>
<evidence type="ECO:0000313" key="3">
    <source>
        <dbReference type="Proteomes" id="UP000887540"/>
    </source>
</evidence>
<dbReference type="PANTHER" id="PTHR14164:SF12">
    <property type="entry name" value="PERICENTRIOLAR MATERIAL 1 PROTEIN"/>
    <property type="match status" value="1"/>
</dbReference>
<feature type="domain" description="Pericentriolar material 1 protein C-terminal" evidence="2">
    <location>
        <begin position="470"/>
        <end position="616"/>
    </location>
</feature>
<dbReference type="GO" id="GO:0034454">
    <property type="term" value="P:microtubule anchoring at centrosome"/>
    <property type="evidence" value="ECO:0007669"/>
    <property type="project" value="InterPro"/>
</dbReference>
<dbReference type="GO" id="GO:0034451">
    <property type="term" value="C:centriolar satellite"/>
    <property type="evidence" value="ECO:0007669"/>
    <property type="project" value="TreeGrafter"/>
</dbReference>
<feature type="region of interest" description="Disordered" evidence="1">
    <location>
        <begin position="384"/>
        <end position="419"/>
    </location>
</feature>
<feature type="compositionally biased region" description="Basic and acidic residues" evidence="1">
    <location>
        <begin position="294"/>
        <end position="306"/>
    </location>
</feature>
<sequence length="618" mass="70588">MSENKVSKEVVNEELMSQERHVIDRLTTIRVGKSKILATLDMLKKKKDDGETVDSQLMSRLVESYDNLKAQEDDYLGVMKQIIEARTTKTEIEAMKLQNENNAALEDGDSSDVDWEDVKKELEELKKIANDAEAASAINDQLVNRLQLHRQKKNVLNALREKKSGEQVKEANDALQQVEMAKLQLASEQDTVDRKQRQLERLRREAVKRGILPDPNPKPRAEPVEPKPNPIKEKLQAKVTQERLNDSEKPVPDELVPADRVPPVPLEDIALPKPKGPEEETSSSKKNQRKKSKKELLEEARQNREDVSAKIRERLAALEERKERMREIHLKLARAEEQKMEDTYAAALKRLQNLTAMRQHLEEIKESGQSLTPDQEQELEKLGVVVSQETENEPEKIDGAEQLREETENLQQSSDNQPSLRAKMVQLLDANLVSKEVDDDKESSISKENDSKEHSLSPEFYGADSKKAEAAKRQLSSGRAKLEKQRTLERVRCFTTATEESKVAAEKIPESNGMEKEICMIVEVVLPWMKGHETEVVQEELIKELRDLVLDQSTKVCFPAGHVSDLFKSQLTTILDDTLAQYIGSKLEDEREQLIFDLSEILYNELAFFKLMHNIEAE</sequence>
<evidence type="ECO:0000313" key="4">
    <source>
        <dbReference type="WBParaSite" id="ACRNAN_scaffold1029.g24323.t2"/>
    </source>
</evidence>
<feature type="region of interest" description="Disordered" evidence="1">
    <location>
        <begin position="203"/>
        <end position="306"/>
    </location>
</feature>
<keyword evidence="3" id="KW-1185">Reference proteome</keyword>
<dbReference type="InterPro" id="IPR031446">
    <property type="entry name" value="PCM1_C"/>
</dbReference>
<evidence type="ECO:0000256" key="1">
    <source>
        <dbReference type="SAM" id="MobiDB-lite"/>
    </source>
</evidence>
<feature type="compositionally biased region" description="Basic and acidic residues" evidence="1">
    <location>
        <begin position="393"/>
        <end position="407"/>
    </location>
</feature>
<dbReference type="Pfam" id="PF15717">
    <property type="entry name" value="PCM1_C"/>
    <property type="match status" value="1"/>
</dbReference>
<name>A0A914CFY0_9BILA</name>
<evidence type="ECO:0000259" key="2">
    <source>
        <dbReference type="Pfam" id="PF15717"/>
    </source>
</evidence>
<reference evidence="4" key="1">
    <citation type="submission" date="2022-11" db="UniProtKB">
        <authorList>
            <consortium name="WormBaseParasite"/>
        </authorList>
    </citation>
    <scope>IDENTIFICATION</scope>
</reference>